<accession>A0A5S9QVL9</accession>
<dbReference type="InterPro" id="IPR010131">
    <property type="entry name" value="MdtP/NodT-like"/>
</dbReference>
<dbReference type="Gene3D" id="2.20.200.10">
    <property type="entry name" value="Outer membrane efflux proteins (OEP)"/>
    <property type="match status" value="1"/>
</dbReference>
<dbReference type="AlphaFoldDB" id="A0A5S9QVL9"/>
<reference evidence="3 4" key="1">
    <citation type="submission" date="2019-11" db="EMBL/GenBank/DDBJ databases">
        <authorList>
            <person name="Holert J."/>
        </authorList>
    </citation>
    <scope>NUCLEOTIDE SEQUENCE [LARGE SCALE GENOMIC DNA]</scope>
    <source>
        <strain evidence="3">SB11_3</strain>
    </source>
</reference>
<evidence type="ECO:0000256" key="1">
    <source>
        <dbReference type="ARBA" id="ARBA00007613"/>
    </source>
</evidence>
<dbReference type="PANTHER" id="PTHR30203:SF33">
    <property type="entry name" value="BLR4455 PROTEIN"/>
    <property type="match status" value="1"/>
</dbReference>
<organism evidence="3 4">
    <name type="scientific">BD1-7 clade bacterium</name>
    <dbReference type="NCBI Taxonomy" id="2029982"/>
    <lineage>
        <taxon>Bacteria</taxon>
        <taxon>Pseudomonadati</taxon>
        <taxon>Pseudomonadota</taxon>
        <taxon>Gammaproteobacteria</taxon>
        <taxon>Cellvibrionales</taxon>
        <taxon>Spongiibacteraceae</taxon>
        <taxon>BD1-7 clade</taxon>
    </lineage>
</organism>
<protein>
    <submittedName>
        <fullName evidence="3">Cation efflux system protein CusC</fullName>
    </submittedName>
</protein>
<dbReference type="InterPro" id="IPR003423">
    <property type="entry name" value="OMP_efflux"/>
</dbReference>
<comment type="similarity">
    <text evidence="1">Belongs to the outer membrane factor (OMF) (TC 1.B.17) family.</text>
</comment>
<keyword evidence="2" id="KW-0732">Signal</keyword>
<dbReference type="Gene3D" id="1.20.1600.10">
    <property type="entry name" value="Outer membrane efflux proteins (OEP)"/>
    <property type="match status" value="1"/>
</dbReference>
<dbReference type="SUPFAM" id="SSF56954">
    <property type="entry name" value="Outer membrane efflux proteins (OEP)"/>
    <property type="match status" value="1"/>
</dbReference>
<dbReference type="GO" id="GO:0015562">
    <property type="term" value="F:efflux transmembrane transporter activity"/>
    <property type="evidence" value="ECO:0007669"/>
    <property type="project" value="InterPro"/>
</dbReference>
<dbReference type="EMBL" id="CACSIO010000056">
    <property type="protein sequence ID" value="CAA0123722.1"/>
    <property type="molecule type" value="Genomic_DNA"/>
</dbReference>
<evidence type="ECO:0000256" key="2">
    <source>
        <dbReference type="SAM" id="SignalP"/>
    </source>
</evidence>
<keyword evidence="4" id="KW-1185">Reference proteome</keyword>
<dbReference type="PANTHER" id="PTHR30203">
    <property type="entry name" value="OUTER MEMBRANE CATION EFFLUX PROTEIN"/>
    <property type="match status" value="1"/>
</dbReference>
<dbReference type="Proteomes" id="UP000441399">
    <property type="component" value="Unassembled WGS sequence"/>
</dbReference>
<name>A0A5S9QVL9_9GAMM</name>
<dbReference type="OrthoDB" id="9770517at2"/>
<dbReference type="PROSITE" id="PS51257">
    <property type="entry name" value="PROKAR_LIPOPROTEIN"/>
    <property type="match status" value="1"/>
</dbReference>
<proteinExistence type="inferred from homology"/>
<evidence type="ECO:0000313" key="4">
    <source>
        <dbReference type="Proteomes" id="UP000441399"/>
    </source>
</evidence>
<evidence type="ECO:0000313" key="3">
    <source>
        <dbReference type="EMBL" id="CAA0123722.1"/>
    </source>
</evidence>
<feature type="signal peptide" evidence="2">
    <location>
        <begin position="1"/>
        <end position="36"/>
    </location>
</feature>
<feature type="chain" id="PRO_5024876624" evidence="2">
    <location>
        <begin position="37"/>
        <end position="471"/>
    </location>
</feature>
<dbReference type="Pfam" id="PF02321">
    <property type="entry name" value="OEP"/>
    <property type="match status" value="2"/>
</dbReference>
<gene>
    <name evidence="3" type="primary">cusC</name>
    <name evidence="3" type="ORF">OPDIPICF_02859</name>
</gene>
<sequence>MYSNFRDPNRSAKWPKRLTLASWVSVVALSAGCAQFGDQTLVDDASADQQQVQSWQYEQNTDGDNAPVESVSYLTDLVHNPALIDLVIEGLNNSPDLKQTALALKIVYRQSTSANADRLPEVSAGFSANVQDQADVYTTSVNVSWELDLWGKINDGVLAAEADVTVAAANLEAARNTLAANIMRGWLNQVLQTNRIAIETERLKVLERNETVIRQRYHKGLGTLEDLDTARSSSAQSRSRLVGYRETLAQQERALRQIVGKLDANIPTLEQSALPSVIQPLAGLPEQTLAGRPDLQAAYHTISASQYRTSVAYKSLLPSFSLSAGLIDSGSSPGADLLSSSAWNLLGNLTQPLFQGGRLKAQAEIAGFEAEQAYWAYRQNLLTAVREVNDALGLEVSLTAQEQHLSDAYKSALRSATTYENRYRNGLANIIDLLTVQQRTFDLQEAYLQATYDRLMNRVDLGLSLGLGIKT</sequence>